<dbReference type="InterPro" id="IPR010119">
    <property type="entry name" value="Gluconeogen_factor"/>
</dbReference>
<accession>A0A2M7QCC1</accession>
<comment type="similarity">
    <text evidence="2">Belongs to the gluconeogenesis factor family.</text>
</comment>
<dbReference type="InterPro" id="IPR002882">
    <property type="entry name" value="CofD"/>
</dbReference>
<evidence type="ECO:0000313" key="4">
    <source>
        <dbReference type="Proteomes" id="UP000230108"/>
    </source>
</evidence>
<protein>
    <recommendedName>
        <fullName evidence="2">Putative gluconeogenesis factor</fullName>
    </recommendedName>
</protein>
<dbReference type="CDD" id="cd07187">
    <property type="entry name" value="YvcK_like"/>
    <property type="match status" value="1"/>
</dbReference>
<evidence type="ECO:0000256" key="1">
    <source>
        <dbReference type="ARBA" id="ARBA00022490"/>
    </source>
</evidence>
<dbReference type="PANTHER" id="PTHR30135:SF3">
    <property type="entry name" value="GLUCONEOGENESIS FACTOR-RELATED"/>
    <property type="match status" value="1"/>
</dbReference>
<evidence type="ECO:0000313" key="3">
    <source>
        <dbReference type="EMBL" id="PIY68875.1"/>
    </source>
</evidence>
<dbReference type="GO" id="GO:0008360">
    <property type="term" value="P:regulation of cell shape"/>
    <property type="evidence" value="ECO:0007669"/>
    <property type="project" value="UniProtKB-UniRule"/>
</dbReference>
<gene>
    <name evidence="3" type="ORF">COY90_03605</name>
</gene>
<dbReference type="GO" id="GO:0005737">
    <property type="term" value="C:cytoplasm"/>
    <property type="evidence" value="ECO:0007669"/>
    <property type="project" value="UniProtKB-SubCell"/>
</dbReference>
<dbReference type="PANTHER" id="PTHR30135">
    <property type="entry name" value="UNCHARACTERIZED PROTEIN YVCK-RELATED"/>
    <property type="match status" value="1"/>
</dbReference>
<keyword evidence="1 2" id="KW-0963">Cytoplasm</keyword>
<organism evidence="3 4">
    <name type="scientific">Candidatus Roizmanbacteria bacterium CG_4_10_14_0_8_um_filter_39_9</name>
    <dbReference type="NCBI Taxonomy" id="1974829"/>
    <lineage>
        <taxon>Bacteria</taxon>
        <taxon>Candidatus Roizmaniibacteriota</taxon>
    </lineage>
</organism>
<dbReference type="GO" id="GO:0043743">
    <property type="term" value="F:LPPG:FO 2-phospho-L-lactate transferase activity"/>
    <property type="evidence" value="ECO:0007669"/>
    <property type="project" value="InterPro"/>
</dbReference>
<comment type="caution">
    <text evidence="3">The sequence shown here is derived from an EMBL/GenBank/DDBJ whole genome shotgun (WGS) entry which is preliminary data.</text>
</comment>
<sequence>MKKKITVMGGGTGGFVVLSGLKKLPIELSAIVTMMDSGGSTGRLRDQLGVLPPGDLRQCLVALSEAPDLWRKLFLYRFETGDFEGHNFGNIFLSALEKVSSNYHEVLETVSYVLKTKGQVIPVTFDKTHLCVEYENGTILKGESHIDENNKETGRITHAFLEPQVSANGDALSAIENAQEIIIGPGDLYTSIIPILLVPGIKSHIQSASGKIIYIMNLMTKLGQTSQYGAMDHIQDLEGYLGKAIDVVIVNNGKIDAEIIKWYTSHNERPVINDINSSTFKGMVIEENVLTGAAALTNKADKLTRSILRHDSDKLARVISRILSV</sequence>
<comment type="function">
    <text evidence="2">Required for morphogenesis under gluconeogenic growth conditions.</text>
</comment>
<name>A0A2M7QCC1_9BACT</name>
<comment type="subcellular location">
    <subcellularLocation>
        <location evidence="2">Cytoplasm</location>
    </subcellularLocation>
</comment>
<dbReference type="Gene3D" id="3.40.50.10680">
    <property type="entry name" value="CofD-like domains"/>
    <property type="match status" value="1"/>
</dbReference>
<dbReference type="InterPro" id="IPR038136">
    <property type="entry name" value="CofD-like_dom_sf"/>
</dbReference>
<dbReference type="Pfam" id="PF01933">
    <property type="entry name" value="CofD"/>
    <property type="match status" value="1"/>
</dbReference>
<proteinExistence type="inferred from homology"/>
<evidence type="ECO:0000256" key="2">
    <source>
        <dbReference type="HAMAP-Rule" id="MF_00973"/>
    </source>
</evidence>
<reference evidence="4" key="1">
    <citation type="submission" date="2017-09" db="EMBL/GenBank/DDBJ databases">
        <title>Depth-based differentiation of microbial function through sediment-hosted aquifers and enrichment of novel symbionts in the deep terrestrial subsurface.</title>
        <authorList>
            <person name="Probst A.J."/>
            <person name="Ladd B."/>
            <person name="Jarett J.K."/>
            <person name="Geller-Mcgrath D.E."/>
            <person name="Sieber C.M.K."/>
            <person name="Emerson J.B."/>
            <person name="Anantharaman K."/>
            <person name="Thomas B.C."/>
            <person name="Malmstrom R."/>
            <person name="Stieglmeier M."/>
            <person name="Klingl A."/>
            <person name="Woyke T."/>
            <person name="Ryan C.M."/>
            <person name="Banfield J.F."/>
        </authorList>
    </citation>
    <scope>NUCLEOTIDE SEQUENCE [LARGE SCALE GENOMIC DNA]</scope>
</reference>
<dbReference type="Proteomes" id="UP000230108">
    <property type="component" value="Unassembled WGS sequence"/>
</dbReference>
<dbReference type="HAMAP" id="MF_00973">
    <property type="entry name" value="Gluconeogen_factor"/>
    <property type="match status" value="1"/>
</dbReference>
<dbReference type="NCBIfam" id="TIGR01826">
    <property type="entry name" value="CofD_related"/>
    <property type="match status" value="1"/>
</dbReference>
<dbReference type="SUPFAM" id="SSF142338">
    <property type="entry name" value="CofD-like"/>
    <property type="match status" value="1"/>
</dbReference>
<dbReference type="AlphaFoldDB" id="A0A2M7QCC1"/>
<dbReference type="EMBL" id="PFLF01000077">
    <property type="protein sequence ID" value="PIY68875.1"/>
    <property type="molecule type" value="Genomic_DNA"/>
</dbReference>